<dbReference type="AlphaFoldDB" id="A0A7J7PA04"/>
<evidence type="ECO:0000313" key="2">
    <source>
        <dbReference type="Proteomes" id="UP000541444"/>
    </source>
</evidence>
<accession>A0A7J7PA04</accession>
<dbReference type="Proteomes" id="UP000541444">
    <property type="component" value="Unassembled WGS sequence"/>
</dbReference>
<protein>
    <submittedName>
        <fullName evidence="1">Uncharacterized protein</fullName>
    </submittedName>
</protein>
<evidence type="ECO:0000313" key="1">
    <source>
        <dbReference type="EMBL" id="KAF6176239.1"/>
    </source>
</evidence>
<proteinExistence type="predicted"/>
<gene>
    <name evidence="1" type="ORF">GIB67_023530</name>
</gene>
<reference evidence="1 2" key="1">
    <citation type="journal article" date="2020" name="IScience">
        <title>Genome Sequencing of the Endangered Kingdonia uniflora (Circaeasteraceae, Ranunculales) Reveals Potential Mechanisms of Evolutionary Specialization.</title>
        <authorList>
            <person name="Sun Y."/>
            <person name="Deng T."/>
            <person name="Zhang A."/>
            <person name="Moore M.J."/>
            <person name="Landis J.B."/>
            <person name="Lin N."/>
            <person name="Zhang H."/>
            <person name="Zhang X."/>
            <person name="Huang J."/>
            <person name="Zhang X."/>
            <person name="Sun H."/>
            <person name="Wang H."/>
        </authorList>
    </citation>
    <scope>NUCLEOTIDE SEQUENCE [LARGE SCALE GENOMIC DNA]</scope>
    <source>
        <strain evidence="1">TB1705</strain>
        <tissue evidence="1">Leaf</tissue>
    </source>
</reference>
<comment type="caution">
    <text evidence="1">The sequence shown here is derived from an EMBL/GenBank/DDBJ whole genome shotgun (WGS) entry which is preliminary data.</text>
</comment>
<keyword evidence="2" id="KW-1185">Reference proteome</keyword>
<dbReference type="EMBL" id="JACGCM010000119">
    <property type="protein sequence ID" value="KAF6176239.1"/>
    <property type="molecule type" value="Genomic_DNA"/>
</dbReference>
<organism evidence="1 2">
    <name type="scientific">Kingdonia uniflora</name>
    <dbReference type="NCBI Taxonomy" id="39325"/>
    <lineage>
        <taxon>Eukaryota</taxon>
        <taxon>Viridiplantae</taxon>
        <taxon>Streptophyta</taxon>
        <taxon>Embryophyta</taxon>
        <taxon>Tracheophyta</taxon>
        <taxon>Spermatophyta</taxon>
        <taxon>Magnoliopsida</taxon>
        <taxon>Ranunculales</taxon>
        <taxon>Circaeasteraceae</taxon>
        <taxon>Kingdonia</taxon>
    </lineage>
</organism>
<name>A0A7J7PA04_9MAGN</name>
<sequence length="69" mass="7820">MTPHEYPKLSGCRSSIRRTIPLARRTRKDGWYTPTARACMPHDHLFRCALGTIEAVPGWAVTDGIRARL</sequence>